<dbReference type="SUPFAM" id="SSF160631">
    <property type="entry name" value="SMI1/KNR4-like"/>
    <property type="match status" value="1"/>
</dbReference>
<feature type="domain" description="Knr4/Smi1-like" evidence="1">
    <location>
        <begin position="110"/>
        <end position="250"/>
    </location>
</feature>
<dbReference type="Gene3D" id="3.40.1580.10">
    <property type="entry name" value="SMI1/KNR4-like"/>
    <property type="match status" value="1"/>
</dbReference>
<dbReference type="SMART" id="SM00860">
    <property type="entry name" value="SMI1_KNR4"/>
    <property type="match status" value="1"/>
</dbReference>
<dbReference type="AlphaFoldDB" id="A0A9W5XN16"/>
<dbReference type="OrthoDB" id="4350352at2"/>
<proteinExistence type="predicted"/>
<protein>
    <recommendedName>
        <fullName evidence="1">Knr4/Smi1-like domain-containing protein</fullName>
    </recommendedName>
</protein>
<dbReference type="RefSeq" id="WP_093411123.1">
    <property type="nucleotide sequence ID" value="NZ_BOPD01000034.1"/>
</dbReference>
<dbReference type="InterPro" id="IPR045642">
    <property type="entry name" value="DUF6406"/>
</dbReference>
<organism evidence="2 3">
    <name type="scientific">Micromonospora sediminimaris</name>
    <dbReference type="NCBI Taxonomy" id="547162"/>
    <lineage>
        <taxon>Bacteria</taxon>
        <taxon>Bacillati</taxon>
        <taxon>Actinomycetota</taxon>
        <taxon>Actinomycetes</taxon>
        <taxon>Micromonosporales</taxon>
        <taxon>Micromonosporaceae</taxon>
        <taxon>Micromonospora</taxon>
    </lineage>
</organism>
<accession>A0A9W5XN16</accession>
<dbReference type="InterPro" id="IPR018958">
    <property type="entry name" value="Knr4/Smi1-like_dom"/>
</dbReference>
<name>A0A9W5XN16_9ACTN</name>
<comment type="caution">
    <text evidence="2">The sequence shown here is derived from an EMBL/GenBank/DDBJ whole genome shotgun (WGS) entry which is preliminary data.</text>
</comment>
<gene>
    <name evidence="2" type="ORF">Vse01_48510</name>
</gene>
<evidence type="ECO:0000313" key="3">
    <source>
        <dbReference type="Proteomes" id="UP000607311"/>
    </source>
</evidence>
<evidence type="ECO:0000259" key="1">
    <source>
        <dbReference type="SMART" id="SM00860"/>
    </source>
</evidence>
<dbReference type="InterPro" id="IPR037883">
    <property type="entry name" value="Knr4/Smi1-like_sf"/>
</dbReference>
<dbReference type="Pfam" id="PF09346">
    <property type="entry name" value="SMI1_KNR4"/>
    <property type="match status" value="1"/>
</dbReference>
<evidence type="ECO:0000313" key="2">
    <source>
        <dbReference type="EMBL" id="GIJ35703.1"/>
    </source>
</evidence>
<dbReference type="Proteomes" id="UP000607311">
    <property type="component" value="Unassembled WGS sequence"/>
</dbReference>
<keyword evidence="3" id="KW-1185">Reference proteome</keyword>
<sequence>MRSFTHLATVRNNTTTSVGLARFAVGWVDVGSSVRAEIIVMSFAGGDDSAHEVTLGGTFPVGEETWRFADLDMVSADEWEVTVRRVDENEVLDPPTGRLWRPARLRAYGQLEEAQLQALEAALGARLPASYRDWLGRTNGAQPETEHHIPGVPFTLLPERPLFGVHPERPPIDLAQGQRVHRDPWLSPDWLVIANPSGGLLVVSASRRGDESVYFVHELDLVGPAGPAASAGRERSLAEVAGSMWELIGRLTPTDEVDHPAARLVPPTAVSNFSHDEGEQK</sequence>
<dbReference type="EMBL" id="BOPD01000034">
    <property type="protein sequence ID" value="GIJ35703.1"/>
    <property type="molecule type" value="Genomic_DNA"/>
</dbReference>
<reference evidence="2" key="1">
    <citation type="submission" date="2021-01" db="EMBL/GenBank/DDBJ databases">
        <title>Whole genome shotgun sequence of Verrucosispora sediminis NBRC 107745.</title>
        <authorList>
            <person name="Komaki H."/>
            <person name="Tamura T."/>
        </authorList>
    </citation>
    <scope>NUCLEOTIDE SEQUENCE</scope>
    <source>
        <strain evidence="2">NBRC 107745</strain>
    </source>
</reference>
<dbReference type="Pfam" id="PF19944">
    <property type="entry name" value="DUF6406"/>
    <property type="match status" value="1"/>
</dbReference>